<evidence type="ECO:0000313" key="1">
    <source>
        <dbReference type="EMBL" id="GAV05602.1"/>
    </source>
</evidence>
<dbReference type="EMBL" id="BDGG01000012">
    <property type="protein sequence ID" value="GAV05602.1"/>
    <property type="molecule type" value="Genomic_DNA"/>
</dbReference>
<organism evidence="1 2">
    <name type="scientific">Ramazzottius varieornatus</name>
    <name type="common">Water bear</name>
    <name type="synonym">Tardigrade</name>
    <dbReference type="NCBI Taxonomy" id="947166"/>
    <lineage>
        <taxon>Eukaryota</taxon>
        <taxon>Metazoa</taxon>
        <taxon>Ecdysozoa</taxon>
        <taxon>Tardigrada</taxon>
        <taxon>Eutardigrada</taxon>
        <taxon>Parachela</taxon>
        <taxon>Hypsibioidea</taxon>
        <taxon>Ramazzottiidae</taxon>
        <taxon>Ramazzottius</taxon>
    </lineage>
</organism>
<accession>A0A1D1VVW3</accession>
<keyword evidence="2" id="KW-1185">Reference proteome</keyword>
<gene>
    <name evidence="1" type="primary">RvY_15704-1</name>
    <name evidence="1" type="synonym">RvY_15704.1</name>
    <name evidence="1" type="ORF">RvY_15704</name>
</gene>
<evidence type="ECO:0000313" key="2">
    <source>
        <dbReference type="Proteomes" id="UP000186922"/>
    </source>
</evidence>
<dbReference type="AlphaFoldDB" id="A0A1D1VVW3"/>
<name>A0A1D1VVW3_RAMVA</name>
<comment type="caution">
    <text evidence="1">The sequence shown here is derived from an EMBL/GenBank/DDBJ whole genome shotgun (WGS) entry which is preliminary data.</text>
</comment>
<dbReference type="Proteomes" id="UP000186922">
    <property type="component" value="Unassembled WGS sequence"/>
</dbReference>
<protein>
    <submittedName>
        <fullName evidence="1">Uncharacterized protein</fullName>
    </submittedName>
</protein>
<reference evidence="1 2" key="1">
    <citation type="journal article" date="2016" name="Nat. Commun.">
        <title>Extremotolerant tardigrade genome and improved radiotolerance of human cultured cells by tardigrade-unique protein.</title>
        <authorList>
            <person name="Hashimoto T."/>
            <person name="Horikawa D.D."/>
            <person name="Saito Y."/>
            <person name="Kuwahara H."/>
            <person name="Kozuka-Hata H."/>
            <person name="Shin-I T."/>
            <person name="Minakuchi Y."/>
            <person name="Ohishi K."/>
            <person name="Motoyama A."/>
            <person name="Aizu T."/>
            <person name="Enomoto A."/>
            <person name="Kondo K."/>
            <person name="Tanaka S."/>
            <person name="Hara Y."/>
            <person name="Koshikawa S."/>
            <person name="Sagara H."/>
            <person name="Miura T."/>
            <person name="Yokobori S."/>
            <person name="Miyagawa K."/>
            <person name="Suzuki Y."/>
            <person name="Kubo T."/>
            <person name="Oyama M."/>
            <person name="Kohara Y."/>
            <person name="Fujiyama A."/>
            <person name="Arakawa K."/>
            <person name="Katayama T."/>
            <person name="Toyoda A."/>
            <person name="Kunieda T."/>
        </authorList>
    </citation>
    <scope>NUCLEOTIDE SEQUENCE [LARGE SCALE GENOMIC DNA]</scope>
    <source>
        <strain evidence="1 2">YOKOZUNA-1</strain>
    </source>
</reference>
<proteinExistence type="predicted"/>
<sequence>MLQEPIADCETANWRNLGTLIRPHMGINVAPPVNTMQNVNRANRKAAEE</sequence>